<gene>
    <name evidence="14" type="ORF">LVJ94_36015</name>
</gene>
<feature type="chain" id="PRO_5046685206" evidence="11">
    <location>
        <begin position="26"/>
        <end position="894"/>
    </location>
</feature>
<dbReference type="InterPro" id="IPR039426">
    <property type="entry name" value="TonB-dep_rcpt-like"/>
</dbReference>
<dbReference type="InterPro" id="IPR037682">
    <property type="entry name" value="TonB_C"/>
</dbReference>
<evidence type="ECO:0000313" key="14">
    <source>
        <dbReference type="EMBL" id="WXB02311.1"/>
    </source>
</evidence>
<evidence type="ECO:0000259" key="13">
    <source>
        <dbReference type="Pfam" id="PF07715"/>
    </source>
</evidence>
<dbReference type="Pfam" id="PF07715">
    <property type="entry name" value="Plug"/>
    <property type="match status" value="1"/>
</dbReference>
<reference evidence="14" key="1">
    <citation type="submission" date="2021-12" db="EMBL/GenBank/DDBJ databases">
        <title>Discovery of the Pendulisporaceae a myxobacterial family with distinct sporulation behavior and unique specialized metabolism.</title>
        <authorList>
            <person name="Garcia R."/>
            <person name="Popoff A."/>
            <person name="Bader C.D."/>
            <person name="Loehr J."/>
            <person name="Walesch S."/>
            <person name="Walt C."/>
            <person name="Boldt J."/>
            <person name="Bunk B."/>
            <person name="Haeckl F.J.F.P.J."/>
            <person name="Gunesch A.P."/>
            <person name="Birkelbach J."/>
            <person name="Nuebel U."/>
            <person name="Pietschmann T."/>
            <person name="Bach T."/>
            <person name="Mueller R."/>
        </authorList>
    </citation>
    <scope>NUCLEOTIDE SEQUENCE</scope>
    <source>
        <strain evidence="14">MSr11367</strain>
    </source>
</reference>
<dbReference type="Pfam" id="PF03544">
    <property type="entry name" value="TonB_C"/>
    <property type="match status" value="1"/>
</dbReference>
<evidence type="ECO:0000256" key="5">
    <source>
        <dbReference type="ARBA" id="ARBA00022692"/>
    </source>
</evidence>
<keyword evidence="3" id="KW-0813">Transport</keyword>
<dbReference type="PANTHER" id="PTHR30069">
    <property type="entry name" value="TONB-DEPENDENT OUTER MEMBRANE RECEPTOR"/>
    <property type="match status" value="1"/>
</dbReference>
<dbReference type="EMBL" id="CP089983">
    <property type="protein sequence ID" value="WXB02311.1"/>
    <property type="molecule type" value="Genomic_DNA"/>
</dbReference>
<dbReference type="Gene3D" id="3.30.1150.10">
    <property type="match status" value="1"/>
</dbReference>
<dbReference type="Proteomes" id="UP001374803">
    <property type="component" value="Chromosome"/>
</dbReference>
<feature type="signal peptide" evidence="11">
    <location>
        <begin position="1"/>
        <end position="25"/>
    </location>
</feature>
<feature type="region of interest" description="Disordered" evidence="10">
    <location>
        <begin position="24"/>
        <end position="73"/>
    </location>
</feature>
<sequence>MPARRLPFAGVLFLGAFSAARFSFAQGTQQPPAPPPPPSPQDDPRGSAVPRGASGASLTTPADSSAPAPAPPPAAVIVPPKLVTDEGAQYPDSALKEGLTDTVTVVLVLEIDPTGGVRNATVETPVGHGFDEAALAAAKKLRFEPAQRGGKPVAARIKHQYVFAPPVSRLVGRVAASRSDAPIAGANVVVRGPDGTEQSTQTAADGTWSLEKLRPGAYEVRISAPRFTAQNATQDLKPGEEVSTVTRLEREGAEAPPPDDDVEEVTVKGTRPPREVTRRTLEMREMTRIPGTSGDALRSLQNLPGVARPPGLAGLLIVRGSAPNDTNIFMDGTLVPIVYHFGGLSSVVPTEMLQKIDFYPGNFSTQYGRVMGGIVDVGLRDPKKDRLHGMAQVDLIDARVLAEGPIGKTGWNFAVAGRRSYVDLWLKPVLESANAGVTTAPVYYDYQAMIQKDFDKNSNFRLMLLGSDDRLELLIKNPAASDPAIGGGISAHTGFWRAQARYRNKMSRDTELKIMGAVGQDFVDFSLGDVYFKLSSVPMTSRIELSQRITKGVLANIGVDMLYSPYKVQVRAPPFPRPGEPPGGPGLSRPPLETNDTDAILRPGLYTEFELTPWRGGRIVPGVRLDYAKDTKEWDFGPRVVMRQDLTRGFPRTTLKGGMGIFYQPPQPQETNPVYGQGGLRSNRAYHYSLGVEQEFTQNIEASLEGYYKELDRLVISNNGNSGTGQAYGMEVLLRYKPDARFFGWLAYTLSRSTRKDTPLDDERLSPFSQTHILTVLGSYRLGRGWELGARFRLVSGSLYTPSTYGFYDENAGVPLALQSYPPYSARMPLFHQLDIRVDKSWKFKDWQFSVYADIQNVYNHGNVEGVSYNYNYTQNTFATGLPFLPSLGMRGEF</sequence>
<dbReference type="Gene3D" id="2.170.130.10">
    <property type="entry name" value="TonB-dependent receptor, plug domain"/>
    <property type="match status" value="1"/>
</dbReference>
<evidence type="ECO:0000256" key="6">
    <source>
        <dbReference type="ARBA" id="ARBA00022729"/>
    </source>
</evidence>
<evidence type="ECO:0000256" key="8">
    <source>
        <dbReference type="ARBA" id="ARBA00023136"/>
    </source>
</evidence>
<evidence type="ECO:0000256" key="7">
    <source>
        <dbReference type="ARBA" id="ARBA00022989"/>
    </source>
</evidence>
<dbReference type="SUPFAM" id="SSF49452">
    <property type="entry name" value="Starch-binding domain-like"/>
    <property type="match status" value="1"/>
</dbReference>
<protein>
    <submittedName>
        <fullName evidence="14">TonB family protein</fullName>
    </submittedName>
</protein>
<evidence type="ECO:0000256" key="4">
    <source>
        <dbReference type="ARBA" id="ARBA00022452"/>
    </source>
</evidence>
<proteinExistence type="predicted"/>
<accession>A0ABZ2KXP6</accession>
<dbReference type="InterPro" id="IPR012910">
    <property type="entry name" value="Plug_dom"/>
</dbReference>
<feature type="compositionally biased region" description="Pro residues" evidence="10">
    <location>
        <begin position="31"/>
        <end position="41"/>
    </location>
</feature>
<keyword evidence="8" id="KW-0472">Membrane</keyword>
<comment type="subcellular location">
    <subcellularLocation>
        <location evidence="2">Cell outer membrane</location>
        <topology evidence="2">Multi-pass membrane protein</topology>
    </subcellularLocation>
    <subcellularLocation>
        <location evidence="1">Membrane</location>
        <topology evidence="1">Single-pass membrane protein</topology>
    </subcellularLocation>
</comment>
<dbReference type="Gene3D" id="2.60.40.1120">
    <property type="entry name" value="Carboxypeptidase-like, regulatory domain"/>
    <property type="match status" value="1"/>
</dbReference>
<keyword evidence="15" id="KW-1185">Reference proteome</keyword>
<evidence type="ECO:0000313" key="15">
    <source>
        <dbReference type="Proteomes" id="UP001374803"/>
    </source>
</evidence>
<evidence type="ECO:0000256" key="9">
    <source>
        <dbReference type="ARBA" id="ARBA00023237"/>
    </source>
</evidence>
<dbReference type="Pfam" id="PF13620">
    <property type="entry name" value="CarboxypepD_reg"/>
    <property type="match status" value="1"/>
</dbReference>
<keyword evidence="5" id="KW-0812">Transmembrane</keyword>
<dbReference type="InterPro" id="IPR013784">
    <property type="entry name" value="Carb-bd-like_fold"/>
</dbReference>
<feature type="domain" description="TonB C-terminal" evidence="12">
    <location>
        <begin position="89"/>
        <end position="163"/>
    </location>
</feature>
<dbReference type="Gene3D" id="2.40.170.20">
    <property type="entry name" value="TonB-dependent receptor, beta-barrel domain"/>
    <property type="match status" value="1"/>
</dbReference>
<feature type="region of interest" description="Disordered" evidence="10">
    <location>
        <begin position="573"/>
        <end position="596"/>
    </location>
</feature>
<keyword evidence="7" id="KW-1133">Transmembrane helix</keyword>
<evidence type="ECO:0000256" key="11">
    <source>
        <dbReference type="SAM" id="SignalP"/>
    </source>
</evidence>
<evidence type="ECO:0000256" key="1">
    <source>
        <dbReference type="ARBA" id="ARBA00004167"/>
    </source>
</evidence>
<dbReference type="PANTHER" id="PTHR30069:SF29">
    <property type="entry name" value="HEMOGLOBIN AND HEMOGLOBIN-HAPTOGLOBIN-BINDING PROTEIN 1-RELATED"/>
    <property type="match status" value="1"/>
</dbReference>
<feature type="domain" description="TonB-dependent receptor plug" evidence="13">
    <location>
        <begin position="294"/>
        <end position="373"/>
    </location>
</feature>
<dbReference type="InterPro" id="IPR006260">
    <property type="entry name" value="TonB/TolA_C"/>
</dbReference>
<dbReference type="NCBIfam" id="TIGR01352">
    <property type="entry name" value="tonB_Cterm"/>
    <property type="match status" value="1"/>
</dbReference>
<dbReference type="SUPFAM" id="SSF56935">
    <property type="entry name" value="Porins"/>
    <property type="match status" value="1"/>
</dbReference>
<keyword evidence="9" id="KW-0998">Cell outer membrane</keyword>
<organism evidence="14 15">
    <name type="scientific">Pendulispora rubella</name>
    <dbReference type="NCBI Taxonomy" id="2741070"/>
    <lineage>
        <taxon>Bacteria</taxon>
        <taxon>Pseudomonadati</taxon>
        <taxon>Myxococcota</taxon>
        <taxon>Myxococcia</taxon>
        <taxon>Myxococcales</taxon>
        <taxon>Sorangiineae</taxon>
        <taxon>Pendulisporaceae</taxon>
        <taxon>Pendulispora</taxon>
    </lineage>
</organism>
<name>A0ABZ2KXP6_9BACT</name>
<feature type="compositionally biased region" description="Pro residues" evidence="10">
    <location>
        <begin position="573"/>
        <end position="584"/>
    </location>
</feature>
<keyword evidence="4" id="KW-1134">Transmembrane beta strand</keyword>
<keyword evidence="6 11" id="KW-0732">Signal</keyword>
<dbReference type="RefSeq" id="WP_394831938.1">
    <property type="nucleotide sequence ID" value="NZ_CP089929.1"/>
</dbReference>
<evidence type="ECO:0000256" key="10">
    <source>
        <dbReference type="SAM" id="MobiDB-lite"/>
    </source>
</evidence>
<evidence type="ECO:0000259" key="12">
    <source>
        <dbReference type="Pfam" id="PF03544"/>
    </source>
</evidence>
<dbReference type="SUPFAM" id="SSF74653">
    <property type="entry name" value="TolA/TonB C-terminal domain"/>
    <property type="match status" value="1"/>
</dbReference>
<evidence type="ECO:0000256" key="3">
    <source>
        <dbReference type="ARBA" id="ARBA00022448"/>
    </source>
</evidence>
<evidence type="ECO:0000256" key="2">
    <source>
        <dbReference type="ARBA" id="ARBA00004571"/>
    </source>
</evidence>
<dbReference type="InterPro" id="IPR036942">
    <property type="entry name" value="Beta-barrel_TonB_sf"/>
</dbReference>
<dbReference type="InterPro" id="IPR037066">
    <property type="entry name" value="Plug_dom_sf"/>
</dbReference>